<dbReference type="Proteomes" id="UP000465622">
    <property type="component" value="Chromosome"/>
</dbReference>
<accession>A0ABM7HQM2</accession>
<reference evidence="1 2" key="1">
    <citation type="journal article" date="2019" name="Emerg. Microbes Infect.">
        <title>Comprehensive subspecies identification of 175 nontuberculous mycobacteria species based on 7547 genomic profiles.</title>
        <authorList>
            <person name="Matsumoto Y."/>
            <person name="Kinjo T."/>
            <person name="Motooka D."/>
            <person name="Nabeya D."/>
            <person name="Jung N."/>
            <person name="Uechi K."/>
            <person name="Horii T."/>
            <person name="Iida T."/>
            <person name="Fujita J."/>
            <person name="Nakamura S."/>
        </authorList>
    </citation>
    <scope>NUCLEOTIDE SEQUENCE [LARGE SCALE GENOMIC DNA]</scope>
    <source>
        <strain evidence="1 2">JCM 12375</strain>
    </source>
</reference>
<organism evidence="1 2">
    <name type="scientific">Mycolicibacterium mageritense</name>
    <name type="common">Mycobacterium mageritense</name>
    <dbReference type="NCBI Taxonomy" id="53462"/>
    <lineage>
        <taxon>Bacteria</taxon>
        <taxon>Bacillati</taxon>
        <taxon>Actinomycetota</taxon>
        <taxon>Actinomycetes</taxon>
        <taxon>Mycobacteriales</taxon>
        <taxon>Mycobacteriaceae</taxon>
        <taxon>Mycolicibacterium</taxon>
    </lineage>
</organism>
<name>A0ABM7HQM2_MYCME</name>
<evidence type="ECO:0000313" key="1">
    <source>
        <dbReference type="EMBL" id="BBX32834.1"/>
    </source>
</evidence>
<sequence length="73" mass="8100">MDKHSAFATLHHTDAHYLAAAIAVDVLNHDEPAEPLQRRLSALVNEEDGVSWKDPRTVYHALAMAVQIASINR</sequence>
<keyword evidence="2" id="KW-1185">Reference proteome</keyword>
<proteinExistence type="predicted"/>
<gene>
    <name evidence="1" type="ORF">MMAGJ_21160</name>
</gene>
<dbReference type="EMBL" id="AP022567">
    <property type="protein sequence ID" value="BBX32834.1"/>
    <property type="molecule type" value="Genomic_DNA"/>
</dbReference>
<protein>
    <submittedName>
        <fullName evidence="1">Uncharacterized protein</fullName>
    </submittedName>
</protein>
<evidence type="ECO:0000313" key="2">
    <source>
        <dbReference type="Proteomes" id="UP000465622"/>
    </source>
</evidence>